<keyword evidence="2" id="KW-1185">Reference proteome</keyword>
<dbReference type="EMBL" id="JAGPYM010000023">
    <property type="protein sequence ID" value="KAH6883486.1"/>
    <property type="molecule type" value="Genomic_DNA"/>
</dbReference>
<dbReference type="AlphaFoldDB" id="A0A9P9AKS2"/>
<organism evidence="1 2">
    <name type="scientific">Thelonectria olida</name>
    <dbReference type="NCBI Taxonomy" id="1576542"/>
    <lineage>
        <taxon>Eukaryota</taxon>
        <taxon>Fungi</taxon>
        <taxon>Dikarya</taxon>
        <taxon>Ascomycota</taxon>
        <taxon>Pezizomycotina</taxon>
        <taxon>Sordariomycetes</taxon>
        <taxon>Hypocreomycetidae</taxon>
        <taxon>Hypocreales</taxon>
        <taxon>Nectriaceae</taxon>
        <taxon>Thelonectria</taxon>
    </lineage>
</organism>
<proteinExistence type="predicted"/>
<evidence type="ECO:0000313" key="2">
    <source>
        <dbReference type="Proteomes" id="UP000777438"/>
    </source>
</evidence>
<comment type="caution">
    <text evidence="1">The sequence shown here is derived from an EMBL/GenBank/DDBJ whole genome shotgun (WGS) entry which is preliminary data.</text>
</comment>
<accession>A0A9P9AKS2</accession>
<reference evidence="1 2" key="1">
    <citation type="journal article" date="2021" name="Nat. Commun.">
        <title>Genetic determinants of endophytism in the Arabidopsis root mycobiome.</title>
        <authorList>
            <person name="Mesny F."/>
            <person name="Miyauchi S."/>
            <person name="Thiergart T."/>
            <person name="Pickel B."/>
            <person name="Atanasova L."/>
            <person name="Karlsson M."/>
            <person name="Huettel B."/>
            <person name="Barry K.W."/>
            <person name="Haridas S."/>
            <person name="Chen C."/>
            <person name="Bauer D."/>
            <person name="Andreopoulos W."/>
            <person name="Pangilinan J."/>
            <person name="LaButti K."/>
            <person name="Riley R."/>
            <person name="Lipzen A."/>
            <person name="Clum A."/>
            <person name="Drula E."/>
            <person name="Henrissat B."/>
            <person name="Kohler A."/>
            <person name="Grigoriev I.V."/>
            <person name="Martin F.M."/>
            <person name="Hacquard S."/>
        </authorList>
    </citation>
    <scope>NUCLEOTIDE SEQUENCE [LARGE SCALE GENOMIC DNA]</scope>
    <source>
        <strain evidence="1 2">MPI-CAGE-CH-0241</strain>
    </source>
</reference>
<dbReference type="Proteomes" id="UP000777438">
    <property type="component" value="Unassembled WGS sequence"/>
</dbReference>
<dbReference type="Gene3D" id="2.100.10.50">
    <property type="match status" value="1"/>
</dbReference>
<name>A0A9P9AKS2_9HYPO</name>
<dbReference type="OrthoDB" id="1046782at2759"/>
<evidence type="ECO:0000313" key="1">
    <source>
        <dbReference type="EMBL" id="KAH6883486.1"/>
    </source>
</evidence>
<gene>
    <name evidence="1" type="ORF">B0T10DRAFT_494350</name>
</gene>
<sequence length="164" mass="18733">MVEDKYKVEPSSSSIDYSVFASWFEVIYTDDDNKPSDTLNEINNSSADINKGFGAKFVWLRIHRAPKPSMMVNRFWTDIRDSPIPGRDDDLAKGAGGDYRYLQWSNDMGVNHFVTDLALWRTSSEEPRPPVGWDGKTDDINKGRGGDFLYLVWKVREYTGPKSP</sequence>
<protein>
    <submittedName>
        <fullName evidence="1">Uncharacterized protein</fullName>
    </submittedName>
</protein>